<evidence type="ECO:0000313" key="2">
    <source>
        <dbReference type="Proteomes" id="UP000515570"/>
    </source>
</evidence>
<protein>
    <submittedName>
        <fullName evidence="1">DUF2617 family protein</fullName>
    </submittedName>
</protein>
<dbReference type="RefSeq" id="WP_182385379.1">
    <property type="nucleotide sequence ID" value="NZ_CP059833.1"/>
</dbReference>
<gene>
    <name evidence="1" type="ORF">HW450_09390</name>
</gene>
<accession>A0A7G5FD80</accession>
<sequence length="161" mass="17632">MRVSLECPTADVSAHDLGLLLDGPLPEILTARSYRTQWRRAETSLELGIIGASHVATVRHGDCTFREEISCFAGTPGSLVSQQRRRYALRANVATRLDFPDAATDLLAGLDGWLVAEFPGVGPFHITAVTGGFAAGVWEWQTHHLYPEEKIIVSTASRFEL</sequence>
<proteinExistence type="predicted"/>
<dbReference type="AlphaFoldDB" id="A0A7G5FD80"/>
<keyword evidence="2" id="KW-1185">Reference proteome</keyword>
<dbReference type="Pfam" id="PF10936">
    <property type="entry name" value="DUF2617"/>
    <property type="match status" value="1"/>
</dbReference>
<organism evidence="1 2">
    <name type="scientific">Corynebacterium hindlerae</name>
    <dbReference type="NCBI Taxonomy" id="699041"/>
    <lineage>
        <taxon>Bacteria</taxon>
        <taxon>Bacillati</taxon>
        <taxon>Actinomycetota</taxon>
        <taxon>Actinomycetes</taxon>
        <taxon>Mycobacteriales</taxon>
        <taxon>Corynebacteriaceae</taxon>
        <taxon>Corynebacterium</taxon>
    </lineage>
</organism>
<dbReference type="EMBL" id="CP059833">
    <property type="protein sequence ID" value="QMV84571.1"/>
    <property type="molecule type" value="Genomic_DNA"/>
</dbReference>
<dbReference type="InterPro" id="IPR024486">
    <property type="entry name" value="DUF2617"/>
</dbReference>
<name>A0A7G5FD80_9CORY</name>
<evidence type="ECO:0000313" key="1">
    <source>
        <dbReference type="EMBL" id="QMV84571.1"/>
    </source>
</evidence>
<reference evidence="1 2" key="1">
    <citation type="submission" date="2020-07" db="EMBL/GenBank/DDBJ databases">
        <title>non toxigenic Corynebacterium sp. nov from a clinical source.</title>
        <authorList>
            <person name="Bernier A.-M."/>
            <person name="Bernard K."/>
        </authorList>
    </citation>
    <scope>NUCLEOTIDE SEQUENCE [LARGE SCALE GENOMIC DNA]</scope>
    <source>
        <strain evidence="2">NML 93-0612</strain>
    </source>
</reference>
<dbReference type="Proteomes" id="UP000515570">
    <property type="component" value="Chromosome"/>
</dbReference>